<evidence type="ECO:0000256" key="1">
    <source>
        <dbReference type="SAM" id="MobiDB-lite"/>
    </source>
</evidence>
<dbReference type="Proteomes" id="UP000562982">
    <property type="component" value="Unassembled WGS sequence"/>
</dbReference>
<organism evidence="3 4">
    <name type="scientific">Gluconacetobacter liquefaciens</name>
    <name type="common">Acetobacter liquefaciens</name>
    <dbReference type="NCBI Taxonomy" id="89584"/>
    <lineage>
        <taxon>Bacteria</taxon>
        <taxon>Pseudomonadati</taxon>
        <taxon>Pseudomonadota</taxon>
        <taxon>Alphaproteobacteria</taxon>
        <taxon>Acetobacterales</taxon>
        <taxon>Acetobacteraceae</taxon>
        <taxon>Gluconacetobacter</taxon>
    </lineage>
</organism>
<dbReference type="EMBL" id="JABEQI010000003">
    <property type="protein sequence ID" value="MBB2186078.1"/>
    <property type="molecule type" value="Genomic_DNA"/>
</dbReference>
<name>A0A370G444_GLULI</name>
<dbReference type="EMBL" id="QQAW01000003">
    <property type="protein sequence ID" value="RDI38611.1"/>
    <property type="molecule type" value="Genomic_DNA"/>
</dbReference>
<evidence type="ECO:0000313" key="4">
    <source>
        <dbReference type="Proteomes" id="UP000254958"/>
    </source>
</evidence>
<sequence>MVKKKKSSTPPTSQANSDSNRLFHEMKVEAARALAMDPQNVLALAQAIASTATGSDPEDELCELLTLTLDQARMAQESGQRFGTECLDAVSRHLAALSGKNALTLGGGIAITRCYVRAGVPVPEHLAPDEHTAMEAASSLSIGEDAHPEAAFATILDEVITAVGDDPSMLHQTFAEVLPGIPVVGRRMLCRLAATNPDWRFEPLACAWLLDPSEPVRSGAIEGLGDRLAAGILSAQALGRLAILKTWIVDKSVRRRLDTLVRHAIRSGIAPDQETVSPYRIVGCVSSPIDGAGAQSLAIALQKGRTRSIALILLKQEFGIKDAYIAPCASAASCNRFQVPVRMATSRRTICRQSWTSHWPTASRTTRTRHPA</sequence>
<evidence type="ECO:0000313" key="5">
    <source>
        <dbReference type="Proteomes" id="UP000562982"/>
    </source>
</evidence>
<feature type="region of interest" description="Disordered" evidence="1">
    <location>
        <begin position="1"/>
        <end position="22"/>
    </location>
</feature>
<reference evidence="3 4" key="1">
    <citation type="submission" date="2018-07" db="EMBL/GenBank/DDBJ databases">
        <title>Genomic Encyclopedia of Type Strains, Phase IV (KMG-IV): sequencing the most valuable type-strain genomes for metagenomic binning, comparative biology and taxonomic classification.</title>
        <authorList>
            <person name="Goeker M."/>
        </authorList>
    </citation>
    <scope>NUCLEOTIDE SEQUENCE [LARGE SCALE GENOMIC DNA]</scope>
    <source>
        <strain evidence="3 4">DSM 5603</strain>
    </source>
</reference>
<gene>
    <name evidence="3" type="ORF">C7453_10371</name>
    <name evidence="2" type="ORF">HLH32_06705</name>
</gene>
<dbReference type="AlphaFoldDB" id="A0A370G444"/>
<evidence type="ECO:0000313" key="2">
    <source>
        <dbReference type="EMBL" id="MBB2186078.1"/>
    </source>
</evidence>
<reference evidence="2 5" key="2">
    <citation type="submission" date="2020-04" db="EMBL/GenBank/DDBJ databases">
        <title>Description of novel Gluconacetobacter.</title>
        <authorList>
            <person name="Sombolestani A."/>
        </authorList>
    </citation>
    <scope>NUCLEOTIDE SEQUENCE [LARGE SCALE GENOMIC DNA]</scope>
    <source>
        <strain evidence="2 5">LMG 1382</strain>
    </source>
</reference>
<comment type="caution">
    <text evidence="3">The sequence shown here is derived from an EMBL/GenBank/DDBJ whole genome shotgun (WGS) entry which is preliminary data.</text>
</comment>
<protein>
    <submittedName>
        <fullName evidence="3">Uncharacterized protein</fullName>
    </submittedName>
</protein>
<dbReference type="RefSeq" id="WP_141288806.1">
    <property type="nucleotide sequence ID" value="NZ_BJMI01000005.1"/>
</dbReference>
<proteinExistence type="predicted"/>
<dbReference type="Proteomes" id="UP000254958">
    <property type="component" value="Unassembled WGS sequence"/>
</dbReference>
<keyword evidence="4" id="KW-1185">Reference proteome</keyword>
<evidence type="ECO:0000313" key="3">
    <source>
        <dbReference type="EMBL" id="RDI38611.1"/>
    </source>
</evidence>
<accession>A0A370G444</accession>
<dbReference type="OrthoDB" id="7486157at2"/>